<sequence length="520" mass="58425">MRGKKILLTSVILFTFLLLIGKISAFSFIVSPPKVEVTSRSPGKTTFNLQVINTEKRGQNFKVYLTDLRLTEEGKLEFPPAGEGRRSCAGWIEVKPSKFFLQSFETEDILCNIDVQEGQEGEFYATIMVESQGETEGKEEKLGFKVFSRIAIPVFILIKEKKITRKISILSIKVDRSPKNVLQFTVPIKNMGNVHLKVTAEATIRDILGRRWLEFPLEAGGGTILPESTRYFKAGNVEENLLFSQGFLEISAICKAPYTDKTIETKVIFPFDLKNLLGSSIYLYPLPFAINPPLIDMSTFSGGRKSIFLEIDSVGNTNPLRLKANLKDIKINEEGKPYLLDLKDSPSSAPYRVEIAPDEFVVLSGEKRRLRLNLNIQGKLKGSYYGRVVFHSVGAEKIPIFYGITLFSTISNKLSRKCRLLSLKLVDGSQPHLVFSIKNTGNTHLAVKGNINLEDERGNSLLTNACFDQGEFIFFPGEIVNLTALLPYKIPPGKYTVYLKIFSGEKQLLQKREKIALQQM</sequence>
<organism evidence="1 2">
    <name type="scientific">Aerophobetes bacterium</name>
    <dbReference type="NCBI Taxonomy" id="2030807"/>
    <lineage>
        <taxon>Bacteria</taxon>
        <taxon>Candidatus Aerophobota</taxon>
    </lineage>
</organism>
<gene>
    <name evidence="1" type="ORF">DRZ78_00610</name>
</gene>
<evidence type="ECO:0000313" key="1">
    <source>
        <dbReference type="EMBL" id="RLE08674.1"/>
    </source>
</evidence>
<comment type="caution">
    <text evidence="1">The sequence shown here is derived from an EMBL/GenBank/DDBJ whole genome shotgun (WGS) entry which is preliminary data.</text>
</comment>
<reference evidence="1 2" key="1">
    <citation type="submission" date="2018-06" db="EMBL/GenBank/DDBJ databases">
        <title>Extensive metabolic versatility and redundancy in microbially diverse, dynamic hydrothermal sediments.</title>
        <authorList>
            <person name="Dombrowski N."/>
            <person name="Teske A."/>
            <person name="Baker B.J."/>
        </authorList>
    </citation>
    <scope>NUCLEOTIDE SEQUENCE [LARGE SCALE GENOMIC DNA]</scope>
    <source>
        <strain evidence="1">B7_G13</strain>
    </source>
</reference>
<dbReference type="AlphaFoldDB" id="A0A662D6Z5"/>
<dbReference type="EMBL" id="QMPY01000012">
    <property type="protein sequence ID" value="RLE08674.1"/>
    <property type="molecule type" value="Genomic_DNA"/>
</dbReference>
<proteinExistence type="predicted"/>
<protein>
    <submittedName>
        <fullName evidence="1">Uncharacterized protein</fullName>
    </submittedName>
</protein>
<accession>A0A662D6Z5</accession>
<name>A0A662D6Z5_UNCAE</name>
<evidence type="ECO:0000313" key="2">
    <source>
        <dbReference type="Proteomes" id="UP000277457"/>
    </source>
</evidence>
<dbReference type="Proteomes" id="UP000277457">
    <property type="component" value="Unassembled WGS sequence"/>
</dbReference>